<gene>
    <name evidence="1" type="ORF">A6V37_06920</name>
</gene>
<protein>
    <submittedName>
        <fullName evidence="1">Uncharacterized protein</fullName>
    </submittedName>
</protein>
<sequence length="84" mass="9630">MPVVAPEPHLKSRTPSDSAIVAIFQDKRKPQNATQRAFPLDFMGNFLRYGDFSGFLQGGWRRLNLRRTSRGKEICPYFRRATAS</sequence>
<dbReference type="EMBL" id="LXKA01000349">
    <property type="protein sequence ID" value="OAJ54371.1"/>
    <property type="molecule type" value="Genomic_DNA"/>
</dbReference>
<evidence type="ECO:0000313" key="2">
    <source>
        <dbReference type="Proteomes" id="UP000078116"/>
    </source>
</evidence>
<reference evidence="1 2" key="1">
    <citation type="submission" date="2016-04" db="EMBL/GenBank/DDBJ databases">
        <title>Reclassification of Paraburkholderia panaciterrae (Farh et al. 2015) Dobritsa &amp; Samadpour 2016 as a later homotypic synonym of Paraburkholderia ginsengiterrae (Farh et al. 2015) Dobritsa &amp; Samadpour 2016.</title>
        <authorList>
            <person name="Dobritsa A.P."/>
            <person name="Kutumbaka K."/>
            <person name="Samadpour M."/>
        </authorList>
    </citation>
    <scope>NUCLEOTIDE SEQUENCE [LARGE SCALE GENOMIC DNA]</scope>
    <source>
        <strain evidence="1 2">DCY85</strain>
    </source>
</reference>
<name>A0A1A9N1V4_9BURK</name>
<organism evidence="1 2">
    <name type="scientific">Paraburkholderia ginsengiterrae</name>
    <dbReference type="NCBI Taxonomy" id="1462993"/>
    <lineage>
        <taxon>Bacteria</taxon>
        <taxon>Pseudomonadati</taxon>
        <taxon>Pseudomonadota</taxon>
        <taxon>Betaproteobacteria</taxon>
        <taxon>Burkholderiales</taxon>
        <taxon>Burkholderiaceae</taxon>
        <taxon>Paraburkholderia</taxon>
    </lineage>
</organism>
<accession>A0A1A9N1V4</accession>
<evidence type="ECO:0000313" key="1">
    <source>
        <dbReference type="EMBL" id="OAJ54371.1"/>
    </source>
</evidence>
<comment type="caution">
    <text evidence="1">The sequence shown here is derived from an EMBL/GenBank/DDBJ whole genome shotgun (WGS) entry which is preliminary data.</text>
</comment>
<dbReference type="Proteomes" id="UP000078116">
    <property type="component" value="Unassembled WGS sequence"/>
</dbReference>
<proteinExistence type="predicted"/>
<dbReference type="AlphaFoldDB" id="A0A1A9N1V4"/>